<dbReference type="EMBL" id="CVQI01000654">
    <property type="protein sequence ID" value="CRJ99527.1"/>
    <property type="molecule type" value="Genomic_DNA"/>
</dbReference>
<evidence type="ECO:0000313" key="2">
    <source>
        <dbReference type="Proteomes" id="UP000045706"/>
    </source>
</evidence>
<feature type="non-terminal residue" evidence="1">
    <location>
        <position position="40"/>
    </location>
</feature>
<sequence>MTPRRDPRSDPFAAERLHRVPACREQLLVVMPSHPHRVCR</sequence>
<dbReference type="Proteomes" id="UP000045706">
    <property type="component" value="Unassembled WGS sequence"/>
</dbReference>
<gene>
    <name evidence="1" type="ORF">BN1723_020857</name>
</gene>
<protein>
    <submittedName>
        <fullName evidence="1">Uncharacterized protein</fullName>
    </submittedName>
</protein>
<name>A0A0G4KJ45_VERLO</name>
<proteinExistence type="predicted"/>
<dbReference type="AlphaFoldDB" id="A0A0G4KJ45"/>
<evidence type="ECO:0000313" key="1">
    <source>
        <dbReference type="EMBL" id="CRJ99527.1"/>
    </source>
</evidence>
<accession>A0A0G4KJ45</accession>
<organism evidence="1 2">
    <name type="scientific">Verticillium longisporum</name>
    <name type="common">Verticillium dahliae var. longisporum</name>
    <dbReference type="NCBI Taxonomy" id="100787"/>
    <lineage>
        <taxon>Eukaryota</taxon>
        <taxon>Fungi</taxon>
        <taxon>Dikarya</taxon>
        <taxon>Ascomycota</taxon>
        <taxon>Pezizomycotina</taxon>
        <taxon>Sordariomycetes</taxon>
        <taxon>Hypocreomycetidae</taxon>
        <taxon>Glomerellales</taxon>
        <taxon>Plectosphaerellaceae</taxon>
        <taxon>Verticillium</taxon>
    </lineage>
</organism>
<reference evidence="2" key="1">
    <citation type="submission" date="2015-05" db="EMBL/GenBank/DDBJ databases">
        <authorList>
            <person name="Fogelqvist Johan"/>
        </authorList>
    </citation>
    <scope>NUCLEOTIDE SEQUENCE [LARGE SCALE GENOMIC DNA]</scope>
</reference>